<accession>A0ABY0IJT6</accession>
<dbReference type="RefSeq" id="WP_114706162.1">
    <property type="nucleotide sequence ID" value="NZ_QDKL01000001.1"/>
</dbReference>
<keyword evidence="2" id="KW-1185">Reference proteome</keyword>
<comment type="caution">
    <text evidence="1">The sequence shown here is derived from an EMBL/GenBank/DDBJ whole genome shotgun (WGS) entry which is preliminary data.</text>
</comment>
<reference evidence="2" key="1">
    <citation type="journal article" date="2019" name="Int. J. Syst. Evol. Microbiol.">
        <title>Halobacteriovorax valvorus sp. nov., a novel prokaryotic predator isolated from coastal seawater of China.</title>
        <authorList>
            <person name="Chen M.-X."/>
        </authorList>
    </citation>
    <scope>NUCLEOTIDE SEQUENCE [LARGE SCALE GENOMIC DNA]</scope>
    <source>
        <strain evidence="2">BL9</strain>
    </source>
</reference>
<gene>
    <name evidence="1" type="ORF">DAY19_05445</name>
</gene>
<sequence length="145" mass="17037">MIHIQVLDSQDLLSIGHYTLNLPRVFIGSSIHNNIPIEDTTLDLYVGVIKHMANSLTFVCAQPFKLNEKRIEGIVKLNKNDIIEVQNLKFKIVDFDENKHNDHEDYYQYLEDIKHKDPKKYKLIQALEQHYIKLTGQYDNDLLDE</sequence>
<evidence type="ECO:0000313" key="1">
    <source>
        <dbReference type="EMBL" id="RZF23215.1"/>
    </source>
</evidence>
<dbReference type="Proteomes" id="UP000443582">
    <property type="component" value="Unassembled WGS sequence"/>
</dbReference>
<organism evidence="1 2">
    <name type="scientific">Halobacteriovorax vibrionivorans</name>
    <dbReference type="NCBI Taxonomy" id="2152716"/>
    <lineage>
        <taxon>Bacteria</taxon>
        <taxon>Pseudomonadati</taxon>
        <taxon>Bdellovibrionota</taxon>
        <taxon>Bacteriovoracia</taxon>
        <taxon>Bacteriovoracales</taxon>
        <taxon>Halobacteriovoraceae</taxon>
        <taxon>Halobacteriovorax</taxon>
    </lineage>
</organism>
<proteinExistence type="predicted"/>
<dbReference type="EMBL" id="QDKL01000001">
    <property type="protein sequence ID" value="RZF23215.1"/>
    <property type="molecule type" value="Genomic_DNA"/>
</dbReference>
<evidence type="ECO:0008006" key="3">
    <source>
        <dbReference type="Google" id="ProtNLM"/>
    </source>
</evidence>
<protein>
    <recommendedName>
        <fullName evidence="3">PilZ domain-containing protein</fullName>
    </recommendedName>
</protein>
<evidence type="ECO:0000313" key="2">
    <source>
        <dbReference type="Proteomes" id="UP000443582"/>
    </source>
</evidence>
<name>A0ABY0IJT6_9BACT</name>